<dbReference type="InterPro" id="IPR050187">
    <property type="entry name" value="Lipid_Phosphate_FormReg"/>
</dbReference>
<sequence>MGDSKFHSLDKNRKLSPINFEITEEHVKIGKRELLRRNILGVHHEISKNPDDKFSFLKFFYYPLDLHPKRCITEKREIFLVAVFDKFKSRQENEEDAEKILNSITRPKKKLFIIVNPFSGRKKGGKIADKLSKILVEAGISNKLVKTTHGGHAEEIAKTESFTGYDALVTVSGDGLVNEVINGLRQREKDDAPPVAPIPAGSGNGLVAFLVLKVAGKHSCLSKAIHALVLASESDSDSHRIDLMKVVFNGSSRFSFLAIATGLIADIDINSERLRFLGGELRNLIYGVAYILRKRSYSIQLSVEDKESEAGFISLVVAVCPMLDERVTFFPEIKSEPGMYLHQMHSSVTRAQLIKLWDLAEDGGKHVEVFPELANTSATSIRIKCAKKQLFTIDGEPFYSEEVLITEFKNALKIFY</sequence>
<dbReference type="FunCoup" id="E4XK18">
    <property type="interactions" value="92"/>
</dbReference>
<evidence type="ECO:0000313" key="3">
    <source>
        <dbReference type="Proteomes" id="UP000001307"/>
    </source>
</evidence>
<proteinExistence type="predicted"/>
<dbReference type="AlphaFoldDB" id="E4XK18"/>
<dbReference type="InterPro" id="IPR017438">
    <property type="entry name" value="ATP-NAD_kinase_N"/>
</dbReference>
<feature type="domain" description="DAGKc" evidence="1">
    <location>
        <begin position="106"/>
        <end position="250"/>
    </location>
</feature>
<dbReference type="Gene3D" id="3.40.50.10330">
    <property type="entry name" value="Probable inorganic polyphosphate/atp-NAD kinase, domain 1"/>
    <property type="match status" value="1"/>
</dbReference>
<evidence type="ECO:0000313" key="2">
    <source>
        <dbReference type="EMBL" id="CBY24794.1"/>
    </source>
</evidence>
<dbReference type="Proteomes" id="UP000001307">
    <property type="component" value="Unassembled WGS sequence"/>
</dbReference>
<dbReference type="EMBL" id="FN653063">
    <property type="protein sequence ID" value="CBY24794.1"/>
    <property type="molecule type" value="Genomic_DNA"/>
</dbReference>
<dbReference type="GO" id="GO:0016773">
    <property type="term" value="F:phosphotransferase activity, alcohol group as acceptor"/>
    <property type="evidence" value="ECO:0007669"/>
    <property type="project" value="UniProtKB-ARBA"/>
</dbReference>
<dbReference type="InterPro" id="IPR001206">
    <property type="entry name" value="Diacylglycerol_kinase_cat_dom"/>
</dbReference>
<dbReference type="SUPFAM" id="SSF111331">
    <property type="entry name" value="NAD kinase/diacylglycerol kinase-like"/>
    <property type="match status" value="1"/>
</dbReference>
<dbReference type="GO" id="GO:0046512">
    <property type="term" value="P:sphingosine biosynthetic process"/>
    <property type="evidence" value="ECO:0007669"/>
    <property type="project" value="TreeGrafter"/>
</dbReference>
<protein>
    <recommendedName>
        <fullName evidence="1">DAGKc domain-containing protein</fullName>
    </recommendedName>
</protein>
<dbReference type="Gene3D" id="2.60.200.40">
    <property type="match status" value="2"/>
</dbReference>
<reference evidence="2" key="1">
    <citation type="journal article" date="2010" name="Science">
        <title>Plasticity of animal genome architecture unmasked by rapid evolution of a pelagic tunicate.</title>
        <authorList>
            <person name="Denoeud F."/>
            <person name="Henriet S."/>
            <person name="Mungpakdee S."/>
            <person name="Aury J.M."/>
            <person name="Da Silva C."/>
            <person name="Brinkmann H."/>
            <person name="Mikhaleva J."/>
            <person name="Olsen L.C."/>
            <person name="Jubin C."/>
            <person name="Canestro C."/>
            <person name="Bouquet J.M."/>
            <person name="Danks G."/>
            <person name="Poulain J."/>
            <person name="Campsteijn C."/>
            <person name="Adamski M."/>
            <person name="Cross I."/>
            <person name="Yadetie F."/>
            <person name="Muffato M."/>
            <person name="Louis A."/>
            <person name="Butcher S."/>
            <person name="Tsagkogeorga G."/>
            <person name="Konrad A."/>
            <person name="Singh S."/>
            <person name="Jensen M.F."/>
            <person name="Cong E.H."/>
            <person name="Eikeseth-Otteraa H."/>
            <person name="Noel B."/>
            <person name="Anthouard V."/>
            <person name="Porcel B.M."/>
            <person name="Kachouri-Lafond R."/>
            <person name="Nishino A."/>
            <person name="Ugolini M."/>
            <person name="Chourrout P."/>
            <person name="Nishida H."/>
            <person name="Aasland R."/>
            <person name="Huzurbazar S."/>
            <person name="Westhof E."/>
            <person name="Delsuc F."/>
            <person name="Lehrach H."/>
            <person name="Reinhardt R."/>
            <person name="Weissenbach J."/>
            <person name="Roy S.W."/>
            <person name="Artiguenave F."/>
            <person name="Postlethwait J.H."/>
            <person name="Manak J.R."/>
            <person name="Thompson E.M."/>
            <person name="Jaillon O."/>
            <person name="Du Pasquier L."/>
            <person name="Boudinot P."/>
            <person name="Liberles D.A."/>
            <person name="Volff J.N."/>
            <person name="Philippe H."/>
            <person name="Lenhard B."/>
            <person name="Roest Crollius H."/>
            <person name="Wincker P."/>
            <person name="Chourrout D."/>
        </authorList>
    </citation>
    <scope>NUCLEOTIDE SEQUENCE [LARGE SCALE GENOMIC DNA]</scope>
</reference>
<dbReference type="PANTHER" id="PTHR12358:SF31">
    <property type="entry name" value="ACYLGLYCEROL KINASE, MITOCHONDRIAL"/>
    <property type="match status" value="1"/>
</dbReference>
<dbReference type="GO" id="GO:0016020">
    <property type="term" value="C:membrane"/>
    <property type="evidence" value="ECO:0007669"/>
    <property type="project" value="TreeGrafter"/>
</dbReference>
<keyword evidence="3" id="KW-1185">Reference proteome</keyword>
<gene>
    <name evidence="2" type="ORF">GSOID_T00012967001</name>
</gene>
<dbReference type="GO" id="GO:0005737">
    <property type="term" value="C:cytoplasm"/>
    <property type="evidence" value="ECO:0007669"/>
    <property type="project" value="TreeGrafter"/>
</dbReference>
<dbReference type="PROSITE" id="PS50146">
    <property type="entry name" value="DAGK"/>
    <property type="match status" value="1"/>
</dbReference>
<dbReference type="Pfam" id="PF00781">
    <property type="entry name" value="DAGK_cat"/>
    <property type="match status" value="1"/>
</dbReference>
<dbReference type="PANTHER" id="PTHR12358">
    <property type="entry name" value="SPHINGOSINE KINASE"/>
    <property type="match status" value="1"/>
</dbReference>
<dbReference type="SMART" id="SM00046">
    <property type="entry name" value="DAGKc"/>
    <property type="match status" value="1"/>
</dbReference>
<evidence type="ECO:0000259" key="1">
    <source>
        <dbReference type="PROSITE" id="PS50146"/>
    </source>
</evidence>
<organism evidence="2">
    <name type="scientific">Oikopleura dioica</name>
    <name type="common">Tunicate</name>
    <dbReference type="NCBI Taxonomy" id="34765"/>
    <lineage>
        <taxon>Eukaryota</taxon>
        <taxon>Metazoa</taxon>
        <taxon>Chordata</taxon>
        <taxon>Tunicata</taxon>
        <taxon>Appendicularia</taxon>
        <taxon>Copelata</taxon>
        <taxon>Oikopleuridae</taxon>
        <taxon>Oikopleura</taxon>
    </lineage>
</organism>
<dbReference type="OrthoDB" id="3853857at2759"/>
<dbReference type="InParanoid" id="E4XK18"/>
<accession>E4XK18</accession>
<name>E4XK18_OIKDI</name>
<dbReference type="InterPro" id="IPR016064">
    <property type="entry name" value="NAD/diacylglycerol_kinase_sf"/>
</dbReference>
<dbReference type="GO" id="GO:0001727">
    <property type="term" value="F:lipid kinase activity"/>
    <property type="evidence" value="ECO:0007669"/>
    <property type="project" value="TreeGrafter"/>
</dbReference>